<name>A0A8J1JGK4_XENTR</name>
<feature type="compositionally biased region" description="Basic and acidic residues" evidence="1">
    <location>
        <begin position="213"/>
        <end position="228"/>
    </location>
</feature>
<dbReference type="Proteomes" id="UP000008143">
    <property type="component" value="Chromosome 4"/>
</dbReference>
<reference evidence="3" key="1">
    <citation type="submission" date="2025-08" db="UniProtKB">
        <authorList>
            <consortium name="RefSeq"/>
        </authorList>
    </citation>
    <scope>IDENTIFICATION</scope>
    <source>
        <strain evidence="3">Nigerian</strain>
        <tissue evidence="3">Liver and blood</tissue>
    </source>
</reference>
<sequence>MRQASEPQKEQPSTTSTTKPKTIPAGLKASKKQTVTQEATDVKHKAENLTKDNLPVFPKHQGLPKPSWTSQMLKNMMVRHLGTEKDVDPEILWKSVLRGTGKRTGPEINEKLSAIPKPSLEKQMLNKELKEHFQKHPELGSKCAILTGVGTSDELLLNPEVIPILPNPTLTRTYKPPKEKSFVTREKLRPIIDEMQARSLRQLTEKANTSQPAEKDEPQEDRQNRIERSPSLTFHEIIDTFNKQERKE</sequence>
<dbReference type="GeneID" id="116410462"/>
<keyword evidence="2" id="KW-1185">Reference proteome</keyword>
<feature type="compositionally biased region" description="Low complexity" evidence="1">
    <location>
        <begin position="12"/>
        <end position="22"/>
    </location>
</feature>
<evidence type="ECO:0000313" key="3">
    <source>
        <dbReference type="RefSeq" id="XP_031757002.1"/>
    </source>
</evidence>
<evidence type="ECO:0000313" key="2">
    <source>
        <dbReference type="Proteomes" id="UP000008143"/>
    </source>
</evidence>
<dbReference type="Xenbase" id="XB-GENE-29096191">
    <property type="gene designation" value="LOC116410462"/>
</dbReference>
<accession>A0A8J1JGK4</accession>
<feature type="region of interest" description="Disordered" evidence="1">
    <location>
        <begin position="198"/>
        <end position="248"/>
    </location>
</feature>
<evidence type="ECO:0000313" key="4">
    <source>
        <dbReference type="Xenbase" id="XB-GENE-29096191"/>
    </source>
</evidence>
<organism evidence="2 3">
    <name type="scientific">Xenopus tropicalis</name>
    <name type="common">Western clawed frog</name>
    <name type="synonym">Silurana tropicalis</name>
    <dbReference type="NCBI Taxonomy" id="8364"/>
    <lineage>
        <taxon>Eukaryota</taxon>
        <taxon>Metazoa</taxon>
        <taxon>Chordata</taxon>
        <taxon>Craniata</taxon>
        <taxon>Vertebrata</taxon>
        <taxon>Euteleostomi</taxon>
        <taxon>Amphibia</taxon>
        <taxon>Batrachia</taxon>
        <taxon>Anura</taxon>
        <taxon>Pipoidea</taxon>
        <taxon>Pipidae</taxon>
        <taxon>Xenopodinae</taxon>
        <taxon>Xenopus</taxon>
        <taxon>Silurana</taxon>
    </lineage>
</organism>
<proteinExistence type="predicted"/>
<dbReference type="RefSeq" id="XP_031757002.1">
    <property type="nucleotide sequence ID" value="XM_031901142.1"/>
</dbReference>
<gene>
    <name evidence="3 4" type="primary">LOC116410462</name>
</gene>
<dbReference type="KEGG" id="xtr:116410462"/>
<dbReference type="AlphaFoldDB" id="A0A8J1JGK4"/>
<feature type="region of interest" description="Disordered" evidence="1">
    <location>
        <begin position="1"/>
        <end position="65"/>
    </location>
</feature>
<protein>
    <submittedName>
        <fullName evidence="3">Uncharacterized protein LOC116410462</fullName>
    </submittedName>
</protein>
<evidence type="ECO:0000256" key="1">
    <source>
        <dbReference type="SAM" id="MobiDB-lite"/>
    </source>
</evidence>
<feature type="compositionally biased region" description="Basic and acidic residues" evidence="1">
    <location>
        <begin position="40"/>
        <end position="50"/>
    </location>
</feature>
<feature type="compositionally biased region" description="Basic and acidic residues" evidence="1">
    <location>
        <begin position="236"/>
        <end position="248"/>
    </location>
</feature>
<feature type="compositionally biased region" description="Polar residues" evidence="1">
    <location>
        <begin position="199"/>
        <end position="212"/>
    </location>
</feature>
<dbReference type="AGR" id="Xenbase:XB-GENE-29096191"/>